<protein>
    <submittedName>
        <fullName evidence="2">Excisionase family DNA binding protein</fullName>
    </submittedName>
</protein>
<dbReference type="GO" id="GO:0003677">
    <property type="term" value="F:DNA binding"/>
    <property type="evidence" value="ECO:0007669"/>
    <property type="project" value="InterPro"/>
</dbReference>
<proteinExistence type="predicted"/>
<dbReference type="EMBL" id="PZZP01000001">
    <property type="protein sequence ID" value="PTM59575.1"/>
    <property type="molecule type" value="Genomic_DNA"/>
</dbReference>
<dbReference type="Proteomes" id="UP000241639">
    <property type="component" value="Unassembled WGS sequence"/>
</dbReference>
<dbReference type="InterPro" id="IPR041657">
    <property type="entry name" value="HTH_17"/>
</dbReference>
<dbReference type="OrthoDB" id="26294at2"/>
<name>A0A2T4ZCF7_9BACL</name>
<feature type="domain" description="Helix-turn-helix" evidence="1">
    <location>
        <begin position="10"/>
        <end position="58"/>
    </location>
</feature>
<dbReference type="SUPFAM" id="SSF46955">
    <property type="entry name" value="Putative DNA-binding domain"/>
    <property type="match status" value="1"/>
</dbReference>
<dbReference type="InterPro" id="IPR010093">
    <property type="entry name" value="SinI_DNA-bd"/>
</dbReference>
<gene>
    <name evidence="2" type="ORF">C8J48_2202</name>
</gene>
<dbReference type="Pfam" id="PF12728">
    <property type="entry name" value="HTH_17"/>
    <property type="match status" value="1"/>
</dbReference>
<keyword evidence="3" id="KW-1185">Reference proteome</keyword>
<organism evidence="2 3">
    <name type="scientific">Desmospora activa DSM 45169</name>
    <dbReference type="NCBI Taxonomy" id="1121389"/>
    <lineage>
        <taxon>Bacteria</taxon>
        <taxon>Bacillati</taxon>
        <taxon>Bacillota</taxon>
        <taxon>Bacilli</taxon>
        <taxon>Bacillales</taxon>
        <taxon>Thermoactinomycetaceae</taxon>
        <taxon>Desmospora</taxon>
    </lineage>
</organism>
<accession>A0A2T4ZCF7</accession>
<evidence type="ECO:0000313" key="2">
    <source>
        <dbReference type="EMBL" id="PTM59575.1"/>
    </source>
</evidence>
<reference evidence="2 3" key="1">
    <citation type="submission" date="2018-04" db="EMBL/GenBank/DDBJ databases">
        <title>Genomic Encyclopedia of Archaeal and Bacterial Type Strains, Phase II (KMG-II): from individual species to whole genera.</title>
        <authorList>
            <person name="Goeker M."/>
        </authorList>
    </citation>
    <scope>NUCLEOTIDE SEQUENCE [LARGE SCALE GENOMIC DNA]</scope>
    <source>
        <strain evidence="2 3">DSM 45169</strain>
    </source>
</reference>
<comment type="caution">
    <text evidence="2">The sequence shown here is derived from an EMBL/GenBank/DDBJ whole genome shotgun (WGS) entry which is preliminary data.</text>
</comment>
<evidence type="ECO:0000313" key="3">
    <source>
        <dbReference type="Proteomes" id="UP000241639"/>
    </source>
</evidence>
<sequence length="60" mass="7033">MVVDQETSRLITVNEAAERLSLKPDTVRKWLRTGQLEGVKLKRVWRVRDSDIEKIIQDGR</sequence>
<evidence type="ECO:0000259" key="1">
    <source>
        <dbReference type="Pfam" id="PF12728"/>
    </source>
</evidence>
<dbReference type="InterPro" id="IPR009061">
    <property type="entry name" value="DNA-bd_dom_put_sf"/>
</dbReference>
<dbReference type="RefSeq" id="WP_107726672.1">
    <property type="nucleotide sequence ID" value="NZ_PZZP01000001.1"/>
</dbReference>
<dbReference type="AlphaFoldDB" id="A0A2T4ZCF7"/>
<dbReference type="NCBIfam" id="TIGR01764">
    <property type="entry name" value="excise"/>
    <property type="match status" value="1"/>
</dbReference>